<dbReference type="PANTHER" id="PTHR47973">
    <property type="entry name" value="CYSTEINE-RICH RECEPTOR-LIKE PROTEIN KINASE 3"/>
    <property type="match status" value="1"/>
</dbReference>
<evidence type="ECO:0000256" key="6">
    <source>
        <dbReference type="ARBA" id="ARBA00022679"/>
    </source>
</evidence>
<evidence type="ECO:0000256" key="14">
    <source>
        <dbReference type="ARBA" id="ARBA00023136"/>
    </source>
</evidence>
<evidence type="ECO:0000256" key="13">
    <source>
        <dbReference type="ARBA" id="ARBA00022989"/>
    </source>
</evidence>
<dbReference type="InterPro" id="IPR002902">
    <property type="entry name" value="GNK2"/>
</dbReference>
<keyword evidence="12" id="KW-0067">ATP-binding</keyword>
<dbReference type="GO" id="GO:0004674">
    <property type="term" value="F:protein serine/threonine kinase activity"/>
    <property type="evidence" value="ECO:0007669"/>
    <property type="project" value="UniProtKB-KW"/>
</dbReference>
<feature type="transmembrane region" description="Helical" evidence="17">
    <location>
        <begin position="270"/>
        <end position="293"/>
    </location>
</feature>
<comment type="caution">
    <text evidence="21">The sequence shown here is derived from an EMBL/GenBank/DDBJ whole genome shotgun (WGS) entry which is preliminary data.</text>
</comment>
<evidence type="ECO:0000256" key="18">
    <source>
        <dbReference type="SAM" id="SignalP"/>
    </source>
</evidence>
<keyword evidence="10" id="KW-0547">Nucleotide-binding</keyword>
<dbReference type="InterPro" id="IPR011009">
    <property type="entry name" value="Kinase-like_dom_sf"/>
</dbReference>
<evidence type="ECO:0000259" key="20">
    <source>
        <dbReference type="PROSITE" id="PS51473"/>
    </source>
</evidence>
<feature type="domain" description="Gnk2-homologous" evidence="20">
    <location>
        <begin position="136"/>
        <end position="242"/>
    </location>
</feature>
<evidence type="ECO:0000256" key="3">
    <source>
        <dbReference type="ARBA" id="ARBA00010217"/>
    </source>
</evidence>
<comment type="subcellular location">
    <subcellularLocation>
        <location evidence="1">Cell membrane</location>
        <topology evidence="1">Single-pass type I membrane protein</topology>
    </subcellularLocation>
</comment>
<keyword evidence="9" id="KW-0677">Repeat</keyword>
<protein>
    <submittedName>
        <fullName evidence="21">Uncharacterized protein</fullName>
    </submittedName>
</protein>
<keyword evidence="5" id="KW-0723">Serine/threonine-protein kinase</keyword>
<keyword evidence="14 17" id="KW-0472">Membrane</keyword>
<keyword evidence="7 17" id="KW-0812">Transmembrane</keyword>
<evidence type="ECO:0000259" key="19">
    <source>
        <dbReference type="PROSITE" id="PS50011"/>
    </source>
</evidence>
<dbReference type="GO" id="GO:0005524">
    <property type="term" value="F:ATP binding"/>
    <property type="evidence" value="ECO:0007669"/>
    <property type="project" value="UniProtKB-KW"/>
</dbReference>
<dbReference type="CDD" id="cd14066">
    <property type="entry name" value="STKc_IRAK"/>
    <property type="match status" value="1"/>
</dbReference>
<evidence type="ECO:0000256" key="5">
    <source>
        <dbReference type="ARBA" id="ARBA00022527"/>
    </source>
</evidence>
<keyword evidence="16" id="KW-0325">Glycoprotein</keyword>
<proteinExistence type="inferred from homology"/>
<name>A0AAD6EK41_9POAL</name>
<dbReference type="EMBL" id="JAMRDG010000002">
    <property type="protein sequence ID" value="KAJ3687289.1"/>
    <property type="molecule type" value="Genomic_DNA"/>
</dbReference>
<sequence>MLSQSIVLFLALNSFIFSGAFVEAVRRIDSCSTDGNYTDGSIFQTNLQKLLISLQTNAINSGGFSNITIGEPSSSGRVSGVLMCYGDKTPNECELCINTTTTNMTQACPYSRRASVIDDRCYLRYSDENFLGTLTTDQDYYDYSAANVSNPISFNKTLYNLMNKLTIAAAKTPLLYATDYSDVSDSNETVYGLVQCRQDLSAEDCSQAIADALQYTQMFHSIRQYVIVYLTTCYLRYSVYPFDVTIPEVMRGHAPPSVMPPPASGSHSKLVIIVVVSICLLLILISGFTIWLWRKKRTIDNSANYNYSIENENLSQELVPRKELQVFDLRTLRDATNNFSMANMLGEGGFGPVYKGILRNGEVIAVKKLKDGSKQGVEEFEAELRSLAALKHRNLVQLFGYYKDQKDQFVCYEFVPNGSLDNLLFGPNIASNRALSWVKRYKIIQGICCGLRYVHEESIHKIVHRDLKSANILIDKDMNPKISDFGTAKFFKDDRTHKFTIHPIWTVGYVAPEYHNYGKYSFKSDVYSFGVILLELVTGQKSSPLNPNTTSLIGNVIQNWVDGTIEDLKDPKMGEAPFEEIKRCIQIGLCCLHDNAARRPTMGEIDLMLQGYLEVPPISEEWLINWMEFFSASSETDSYQTQRYIVQVGSSTVSSEKQDT</sequence>
<evidence type="ECO:0000256" key="4">
    <source>
        <dbReference type="ARBA" id="ARBA00022475"/>
    </source>
</evidence>
<feature type="domain" description="Protein kinase" evidence="19">
    <location>
        <begin position="339"/>
        <end position="613"/>
    </location>
</feature>
<dbReference type="SUPFAM" id="SSF56112">
    <property type="entry name" value="Protein kinase-like (PK-like)"/>
    <property type="match status" value="1"/>
</dbReference>
<dbReference type="InterPro" id="IPR008271">
    <property type="entry name" value="Ser/Thr_kinase_AS"/>
</dbReference>
<keyword evidence="15" id="KW-0675">Receptor</keyword>
<dbReference type="PROSITE" id="PS00108">
    <property type="entry name" value="PROTEIN_KINASE_ST"/>
    <property type="match status" value="1"/>
</dbReference>
<dbReference type="Pfam" id="PF00069">
    <property type="entry name" value="Pkinase"/>
    <property type="match status" value="1"/>
</dbReference>
<evidence type="ECO:0000256" key="11">
    <source>
        <dbReference type="ARBA" id="ARBA00022777"/>
    </source>
</evidence>
<dbReference type="FunFam" id="1.10.510.10:FF:000240">
    <property type="entry name" value="Lectin-domain containing receptor kinase A4.3"/>
    <property type="match status" value="1"/>
</dbReference>
<comment type="similarity">
    <text evidence="3">In the C-terminal section; belongs to the protein kinase superfamily. Ser/Thr protein kinase family.</text>
</comment>
<evidence type="ECO:0000256" key="2">
    <source>
        <dbReference type="ARBA" id="ARBA00008536"/>
    </source>
</evidence>
<evidence type="ECO:0000256" key="9">
    <source>
        <dbReference type="ARBA" id="ARBA00022737"/>
    </source>
</evidence>
<evidence type="ECO:0000256" key="7">
    <source>
        <dbReference type="ARBA" id="ARBA00022692"/>
    </source>
</evidence>
<dbReference type="AlphaFoldDB" id="A0AAD6EK41"/>
<keyword evidence="8 18" id="KW-0732">Signal</keyword>
<organism evidence="21 22">
    <name type="scientific">Rhynchospora tenuis</name>
    <dbReference type="NCBI Taxonomy" id="198213"/>
    <lineage>
        <taxon>Eukaryota</taxon>
        <taxon>Viridiplantae</taxon>
        <taxon>Streptophyta</taxon>
        <taxon>Embryophyta</taxon>
        <taxon>Tracheophyta</taxon>
        <taxon>Spermatophyta</taxon>
        <taxon>Magnoliopsida</taxon>
        <taxon>Liliopsida</taxon>
        <taxon>Poales</taxon>
        <taxon>Cyperaceae</taxon>
        <taxon>Cyperoideae</taxon>
        <taxon>Rhynchosporeae</taxon>
        <taxon>Rhynchospora</taxon>
    </lineage>
</organism>
<keyword evidence="4" id="KW-1003">Cell membrane</keyword>
<feature type="signal peptide" evidence="18">
    <location>
        <begin position="1"/>
        <end position="20"/>
    </location>
</feature>
<evidence type="ECO:0000256" key="10">
    <source>
        <dbReference type="ARBA" id="ARBA00022741"/>
    </source>
</evidence>
<evidence type="ECO:0000256" key="17">
    <source>
        <dbReference type="SAM" id="Phobius"/>
    </source>
</evidence>
<evidence type="ECO:0000313" key="21">
    <source>
        <dbReference type="EMBL" id="KAJ3687289.1"/>
    </source>
</evidence>
<dbReference type="Proteomes" id="UP001210211">
    <property type="component" value="Unassembled WGS sequence"/>
</dbReference>
<evidence type="ECO:0000256" key="12">
    <source>
        <dbReference type="ARBA" id="ARBA00022840"/>
    </source>
</evidence>
<evidence type="ECO:0000313" key="22">
    <source>
        <dbReference type="Proteomes" id="UP001210211"/>
    </source>
</evidence>
<evidence type="ECO:0000256" key="1">
    <source>
        <dbReference type="ARBA" id="ARBA00004251"/>
    </source>
</evidence>
<dbReference type="SMART" id="SM00220">
    <property type="entry name" value="S_TKc"/>
    <property type="match status" value="1"/>
</dbReference>
<dbReference type="InterPro" id="IPR000719">
    <property type="entry name" value="Prot_kinase_dom"/>
</dbReference>
<reference evidence="21 22" key="1">
    <citation type="journal article" date="2022" name="Cell">
        <title>Repeat-based holocentromeres influence genome architecture and karyotype evolution.</title>
        <authorList>
            <person name="Hofstatter P.G."/>
            <person name="Thangavel G."/>
            <person name="Lux T."/>
            <person name="Neumann P."/>
            <person name="Vondrak T."/>
            <person name="Novak P."/>
            <person name="Zhang M."/>
            <person name="Costa L."/>
            <person name="Castellani M."/>
            <person name="Scott A."/>
            <person name="Toegelov H."/>
            <person name="Fuchs J."/>
            <person name="Mata-Sucre Y."/>
            <person name="Dias Y."/>
            <person name="Vanzela A.L.L."/>
            <person name="Huettel B."/>
            <person name="Almeida C.C.S."/>
            <person name="Simkova H."/>
            <person name="Souza G."/>
            <person name="Pedrosa-Harand A."/>
            <person name="Macas J."/>
            <person name="Mayer K.F.X."/>
            <person name="Houben A."/>
            <person name="Marques A."/>
        </authorList>
    </citation>
    <scope>NUCLEOTIDE SEQUENCE [LARGE SCALE GENOMIC DNA]</scope>
    <source>
        <strain evidence="21">RhyTen1mFocal</strain>
    </source>
</reference>
<feature type="domain" description="Gnk2-homologous" evidence="20">
    <location>
        <begin position="25"/>
        <end position="130"/>
    </location>
</feature>
<dbReference type="Gene3D" id="1.10.510.10">
    <property type="entry name" value="Transferase(Phosphotransferase) domain 1"/>
    <property type="match status" value="1"/>
</dbReference>
<comment type="similarity">
    <text evidence="2">In the N-terminal section; belongs to the leguminous lectin family.</text>
</comment>
<evidence type="ECO:0000256" key="16">
    <source>
        <dbReference type="ARBA" id="ARBA00023180"/>
    </source>
</evidence>
<dbReference type="PROSITE" id="PS50011">
    <property type="entry name" value="PROTEIN_KINASE_DOM"/>
    <property type="match status" value="1"/>
</dbReference>
<dbReference type="FunFam" id="3.30.200.20:FF:000466">
    <property type="entry name" value="Putative LRR receptor-like serine/threonine-protein kinase"/>
    <property type="match status" value="1"/>
</dbReference>
<dbReference type="CDD" id="cd23509">
    <property type="entry name" value="Gnk2-like"/>
    <property type="match status" value="2"/>
</dbReference>
<dbReference type="PROSITE" id="PS51473">
    <property type="entry name" value="GNK2"/>
    <property type="match status" value="2"/>
</dbReference>
<dbReference type="GO" id="GO:0002229">
    <property type="term" value="P:defense response to oomycetes"/>
    <property type="evidence" value="ECO:0007669"/>
    <property type="project" value="UniProtKB-ARBA"/>
</dbReference>
<keyword evidence="22" id="KW-1185">Reference proteome</keyword>
<keyword evidence="13 17" id="KW-1133">Transmembrane helix</keyword>
<evidence type="ECO:0000256" key="15">
    <source>
        <dbReference type="ARBA" id="ARBA00023170"/>
    </source>
</evidence>
<evidence type="ECO:0000256" key="8">
    <source>
        <dbReference type="ARBA" id="ARBA00022729"/>
    </source>
</evidence>
<accession>A0AAD6EK41</accession>
<keyword evidence="11" id="KW-0418">Kinase</keyword>
<dbReference type="Pfam" id="PF01657">
    <property type="entry name" value="Stress-antifung"/>
    <property type="match status" value="2"/>
</dbReference>
<dbReference type="GO" id="GO:0005886">
    <property type="term" value="C:plasma membrane"/>
    <property type="evidence" value="ECO:0007669"/>
    <property type="project" value="UniProtKB-SubCell"/>
</dbReference>
<dbReference type="InterPro" id="IPR052059">
    <property type="entry name" value="CR_Ser/Thr_kinase"/>
</dbReference>
<gene>
    <name evidence="21" type="ORF">LUZ61_016453</name>
</gene>
<dbReference type="Gene3D" id="3.30.430.20">
    <property type="entry name" value="Gnk2 domain, C-X8-C-X2-C motif"/>
    <property type="match status" value="2"/>
</dbReference>
<keyword evidence="6" id="KW-0808">Transferase</keyword>
<dbReference type="InterPro" id="IPR038408">
    <property type="entry name" value="GNK2_sf"/>
</dbReference>
<dbReference type="Gene3D" id="3.30.200.20">
    <property type="entry name" value="Phosphorylase Kinase, domain 1"/>
    <property type="match status" value="1"/>
</dbReference>
<feature type="chain" id="PRO_5042131545" evidence="18">
    <location>
        <begin position="21"/>
        <end position="660"/>
    </location>
</feature>